<dbReference type="EMBL" id="HBUF01647937">
    <property type="protein sequence ID" value="CAG6786316.1"/>
    <property type="molecule type" value="Transcribed_RNA"/>
</dbReference>
<organism evidence="1">
    <name type="scientific">Cacopsylla melanoneura</name>
    <dbReference type="NCBI Taxonomy" id="428564"/>
    <lineage>
        <taxon>Eukaryota</taxon>
        <taxon>Metazoa</taxon>
        <taxon>Ecdysozoa</taxon>
        <taxon>Arthropoda</taxon>
        <taxon>Hexapoda</taxon>
        <taxon>Insecta</taxon>
        <taxon>Pterygota</taxon>
        <taxon>Neoptera</taxon>
        <taxon>Paraneoptera</taxon>
        <taxon>Hemiptera</taxon>
        <taxon>Sternorrhyncha</taxon>
        <taxon>Psylloidea</taxon>
        <taxon>Psyllidae</taxon>
        <taxon>Psyllinae</taxon>
        <taxon>Cacopsylla</taxon>
    </lineage>
</organism>
<proteinExistence type="predicted"/>
<dbReference type="EMBL" id="HBUF01647947">
    <property type="protein sequence ID" value="CAG6786366.1"/>
    <property type="molecule type" value="Transcribed_RNA"/>
</dbReference>
<sequence length="117" mass="13828">MSKPLQTSLLYLFRKFSYLYFSPDHFISYPVQLCHSTTPSQHLHLSNFQPLFLHFLYSPGFCSMKHRRPYNRFINFSLYFQAHSLVTQNTGHSLPVHPPCIHSMCNLIIQISHSIHY</sequence>
<accession>A0A8D9BNK7</accession>
<dbReference type="EMBL" id="HBUF01647944">
    <property type="protein sequence ID" value="CAG6786348.1"/>
    <property type="molecule type" value="Transcribed_RNA"/>
</dbReference>
<evidence type="ECO:0000313" key="1">
    <source>
        <dbReference type="EMBL" id="CAG6786384.1"/>
    </source>
</evidence>
<dbReference type="EMBL" id="HBUF01647951">
    <property type="protein sequence ID" value="CAG6786384.1"/>
    <property type="molecule type" value="Transcribed_RNA"/>
</dbReference>
<dbReference type="EMBL" id="HBUF01338806">
    <property type="protein sequence ID" value="CAG6698865.1"/>
    <property type="molecule type" value="Transcribed_RNA"/>
</dbReference>
<name>A0A8D9BNK7_9HEMI</name>
<dbReference type="AlphaFoldDB" id="A0A8D9BNK7"/>
<reference evidence="1" key="1">
    <citation type="submission" date="2021-05" db="EMBL/GenBank/DDBJ databases">
        <authorList>
            <person name="Alioto T."/>
            <person name="Alioto T."/>
            <person name="Gomez Garrido J."/>
        </authorList>
    </citation>
    <scope>NUCLEOTIDE SEQUENCE</scope>
</reference>
<dbReference type="EMBL" id="HBUF01647945">
    <property type="protein sequence ID" value="CAG6786353.1"/>
    <property type="molecule type" value="Transcribed_RNA"/>
</dbReference>
<dbReference type="EMBL" id="HBUF01647934">
    <property type="protein sequence ID" value="CAG6786298.1"/>
    <property type="molecule type" value="Transcribed_RNA"/>
</dbReference>
<dbReference type="EMBL" id="HBUF01647950">
    <property type="protein sequence ID" value="CAG6786378.1"/>
    <property type="molecule type" value="Transcribed_RNA"/>
</dbReference>
<dbReference type="EMBL" id="HBUF01647935">
    <property type="protein sequence ID" value="CAG6786303.1"/>
    <property type="molecule type" value="Transcribed_RNA"/>
</dbReference>
<dbReference type="EMBL" id="HBUF01647941">
    <property type="protein sequence ID" value="CAG6786330.1"/>
    <property type="molecule type" value="Transcribed_RNA"/>
</dbReference>
<dbReference type="EMBL" id="HBUF01647948">
    <property type="protein sequence ID" value="CAG6786371.1"/>
    <property type="molecule type" value="Transcribed_RNA"/>
</dbReference>
<dbReference type="EMBL" id="HBUF01647936">
    <property type="protein sequence ID" value="CAG6786311.1"/>
    <property type="molecule type" value="Transcribed_RNA"/>
</dbReference>
<protein>
    <submittedName>
        <fullName evidence="1">Uncharacterized protein</fullName>
    </submittedName>
</protein>
<dbReference type="EMBL" id="HBUF01647946">
    <property type="protein sequence ID" value="CAG6786361.1"/>
    <property type="molecule type" value="Transcribed_RNA"/>
</dbReference>
<dbReference type="EMBL" id="HBUF01647938">
    <property type="protein sequence ID" value="CAG6786321.1"/>
    <property type="molecule type" value="Transcribed_RNA"/>
</dbReference>